<keyword evidence="1" id="KW-0732">Signal</keyword>
<dbReference type="AlphaFoldDB" id="A0A1I8A9G9"/>
<accession>A0A1I8A9G9</accession>
<evidence type="ECO:0000313" key="3">
    <source>
        <dbReference type="WBParaSite" id="L893_g3611.t1"/>
    </source>
</evidence>
<proteinExistence type="predicted"/>
<evidence type="ECO:0000313" key="2">
    <source>
        <dbReference type="Proteomes" id="UP000095287"/>
    </source>
</evidence>
<organism evidence="2 3">
    <name type="scientific">Steinernema glaseri</name>
    <dbReference type="NCBI Taxonomy" id="37863"/>
    <lineage>
        <taxon>Eukaryota</taxon>
        <taxon>Metazoa</taxon>
        <taxon>Ecdysozoa</taxon>
        <taxon>Nematoda</taxon>
        <taxon>Chromadorea</taxon>
        <taxon>Rhabditida</taxon>
        <taxon>Tylenchina</taxon>
        <taxon>Panagrolaimomorpha</taxon>
        <taxon>Strongyloidoidea</taxon>
        <taxon>Steinernematidae</taxon>
        <taxon>Steinernema</taxon>
    </lineage>
</organism>
<name>A0A1I8A9G9_9BILA</name>
<dbReference type="Proteomes" id="UP000095287">
    <property type="component" value="Unplaced"/>
</dbReference>
<reference evidence="3" key="1">
    <citation type="submission" date="2016-11" db="UniProtKB">
        <authorList>
            <consortium name="WormBaseParasite"/>
        </authorList>
    </citation>
    <scope>IDENTIFICATION</scope>
</reference>
<feature type="signal peptide" evidence="1">
    <location>
        <begin position="1"/>
        <end position="20"/>
    </location>
</feature>
<evidence type="ECO:0000256" key="1">
    <source>
        <dbReference type="SAM" id="SignalP"/>
    </source>
</evidence>
<protein>
    <submittedName>
        <fullName evidence="3">Neuropeptide-Like Protein</fullName>
    </submittedName>
</protein>
<keyword evidence="2" id="KW-1185">Reference proteome</keyword>
<dbReference type="WBParaSite" id="L893_g3611.t1">
    <property type="protein sequence ID" value="L893_g3611.t1"/>
    <property type="gene ID" value="L893_g3611"/>
</dbReference>
<feature type="chain" id="PRO_5009314441" evidence="1">
    <location>
        <begin position="21"/>
        <end position="83"/>
    </location>
</feature>
<sequence length="83" mass="9633">MAGKLFWFAVTFLLLTVVISREEVSGYGVFAVSEPKEPLVVHTRAYLSRNRGRNQEFRFPLVSESALNRMMNWRSFVDPYGME</sequence>